<accession>A0ABT9VQ96</accession>
<keyword evidence="6" id="KW-0285">Flavoprotein</keyword>
<evidence type="ECO:0000256" key="8">
    <source>
        <dbReference type="ARBA" id="ARBA00023002"/>
    </source>
</evidence>
<dbReference type="SUPFAM" id="SSF51412">
    <property type="entry name" value="Inosine monophosphate dehydrogenase (IMPDH)"/>
    <property type="match status" value="1"/>
</dbReference>
<comment type="function">
    <text evidence="2">Nitronate monooxygenase that uses molecular oxygen to catalyze the oxidative denitrification of alkyl nitronates. Acts on propionate 3-nitronate (P3N), the presumed physiological substrate. Probably functions in the detoxification of P3N, a metabolic poison produced by plants and fungi as a defense mechanism.</text>
</comment>
<evidence type="ECO:0000256" key="9">
    <source>
        <dbReference type="ARBA" id="ARBA00023033"/>
    </source>
</evidence>
<dbReference type="CDD" id="cd04730">
    <property type="entry name" value="NPD_like"/>
    <property type="match status" value="1"/>
</dbReference>
<dbReference type="Gene3D" id="3.20.20.70">
    <property type="entry name" value="Aldolase class I"/>
    <property type="match status" value="1"/>
</dbReference>
<organism evidence="12 13">
    <name type="scientific">Aeribacillus alveayuensis</name>
    <dbReference type="NCBI Taxonomy" id="279215"/>
    <lineage>
        <taxon>Bacteria</taxon>
        <taxon>Bacillati</taxon>
        <taxon>Bacillota</taxon>
        <taxon>Bacilli</taxon>
        <taxon>Bacillales</taxon>
        <taxon>Bacillaceae</taxon>
        <taxon>Aeribacillus</taxon>
    </lineage>
</organism>
<dbReference type="PANTHER" id="PTHR42747">
    <property type="entry name" value="NITRONATE MONOOXYGENASE-RELATED"/>
    <property type="match status" value="1"/>
</dbReference>
<evidence type="ECO:0000313" key="13">
    <source>
        <dbReference type="Proteomes" id="UP001225646"/>
    </source>
</evidence>
<dbReference type="Proteomes" id="UP001225646">
    <property type="component" value="Unassembled WGS sequence"/>
</dbReference>
<dbReference type="Pfam" id="PF03060">
    <property type="entry name" value="NMO"/>
    <property type="match status" value="1"/>
</dbReference>
<keyword evidence="8 12" id="KW-0560">Oxidoreductase</keyword>
<protein>
    <recommendedName>
        <fullName evidence="4">Probable nitronate monooxygenase</fullName>
    </recommendedName>
    <alternativeName>
        <fullName evidence="10">Propionate 3-nitronate monooxygenase</fullName>
    </alternativeName>
</protein>
<evidence type="ECO:0000256" key="7">
    <source>
        <dbReference type="ARBA" id="ARBA00022643"/>
    </source>
</evidence>
<evidence type="ECO:0000256" key="11">
    <source>
        <dbReference type="ARBA" id="ARBA00049401"/>
    </source>
</evidence>
<evidence type="ECO:0000256" key="1">
    <source>
        <dbReference type="ARBA" id="ARBA00001917"/>
    </source>
</evidence>
<comment type="catalytic activity">
    <reaction evidence="11">
        <text>3 propionate 3-nitronate + 3 O2 + H2O = 3 3-oxopropanoate + 2 nitrate + nitrite + H2O2 + 3 H(+)</text>
        <dbReference type="Rhea" id="RHEA:57332"/>
        <dbReference type="ChEBI" id="CHEBI:15377"/>
        <dbReference type="ChEBI" id="CHEBI:15378"/>
        <dbReference type="ChEBI" id="CHEBI:15379"/>
        <dbReference type="ChEBI" id="CHEBI:16240"/>
        <dbReference type="ChEBI" id="CHEBI:16301"/>
        <dbReference type="ChEBI" id="CHEBI:17632"/>
        <dbReference type="ChEBI" id="CHEBI:33190"/>
        <dbReference type="ChEBI" id="CHEBI:136067"/>
    </reaction>
</comment>
<keyword evidence="7" id="KW-0288">FMN</keyword>
<evidence type="ECO:0000256" key="2">
    <source>
        <dbReference type="ARBA" id="ARBA00003535"/>
    </source>
</evidence>
<gene>
    <name evidence="12" type="ORF">J2S06_002219</name>
</gene>
<evidence type="ECO:0000256" key="4">
    <source>
        <dbReference type="ARBA" id="ARBA00013457"/>
    </source>
</evidence>
<evidence type="ECO:0000313" key="12">
    <source>
        <dbReference type="EMBL" id="MDQ0163141.1"/>
    </source>
</evidence>
<reference evidence="12 13" key="1">
    <citation type="submission" date="2023-07" db="EMBL/GenBank/DDBJ databases">
        <title>Genomic Encyclopedia of Type Strains, Phase IV (KMG-IV): sequencing the most valuable type-strain genomes for metagenomic binning, comparative biology and taxonomic classification.</title>
        <authorList>
            <person name="Goeker M."/>
        </authorList>
    </citation>
    <scope>NUCLEOTIDE SEQUENCE [LARGE SCALE GENOMIC DNA]</scope>
    <source>
        <strain evidence="12 13">DSM 19092</strain>
    </source>
</reference>
<dbReference type="InterPro" id="IPR004136">
    <property type="entry name" value="NMO"/>
</dbReference>
<dbReference type="RefSeq" id="WP_419152315.1">
    <property type="nucleotide sequence ID" value="NZ_JAUSTR010000010.1"/>
</dbReference>
<dbReference type="EMBL" id="JAUSTR010000010">
    <property type="protein sequence ID" value="MDQ0163141.1"/>
    <property type="molecule type" value="Genomic_DNA"/>
</dbReference>
<comment type="cofactor">
    <cofactor evidence="1">
        <name>FMN</name>
        <dbReference type="ChEBI" id="CHEBI:58210"/>
    </cofactor>
</comment>
<comment type="caution">
    <text evidence="12">The sequence shown here is derived from an EMBL/GenBank/DDBJ whole genome shotgun (WGS) entry which is preliminary data.</text>
</comment>
<evidence type="ECO:0000256" key="10">
    <source>
        <dbReference type="ARBA" id="ARBA00031155"/>
    </source>
</evidence>
<comment type="similarity">
    <text evidence="3">Belongs to the nitronate monooxygenase family. NMO class I subfamily.</text>
</comment>
<dbReference type="PANTHER" id="PTHR42747:SF3">
    <property type="entry name" value="NITRONATE MONOOXYGENASE-RELATED"/>
    <property type="match status" value="1"/>
</dbReference>
<dbReference type="InterPro" id="IPR013785">
    <property type="entry name" value="Aldolase_TIM"/>
</dbReference>
<sequence length="350" mass="38223">MLLQSLKYPIIQAPMAGGVSNPILASAVSNAGGLGFLAGGYKTAEAMRQEILEMRKRTKHPFGVNLFVPNEDAVQEEELSAYRKQLETAAHQLGASVGEAKTDDDNWENKLNVLIEEKVPIVSFTFGCPSPKVIQQLKEVGSFVVVTVTTPEEALIARDAGVDALCLQGIEAGGHRATFHNTVKMKEDYSLLMLLRLVRKAVELPLIAAGGIMNGEDIALILTAGAKAVQLGTAFLRTPESGAHRLHKKAIADPRFQSTVITRAFTGRPARGLVNTFIKEYDQLAPCAYPQIHYMTKDIRKKAGETNNPDYMSLWAGQGFPFARELTAAELVKTLMSECEQALKRVAFRI</sequence>
<dbReference type="GO" id="GO:0018580">
    <property type="term" value="F:nitronate monooxygenase activity"/>
    <property type="evidence" value="ECO:0007669"/>
    <property type="project" value="UniProtKB-EC"/>
</dbReference>
<keyword evidence="13" id="KW-1185">Reference proteome</keyword>
<evidence type="ECO:0000256" key="5">
    <source>
        <dbReference type="ARBA" id="ARBA00022575"/>
    </source>
</evidence>
<evidence type="ECO:0000256" key="6">
    <source>
        <dbReference type="ARBA" id="ARBA00022630"/>
    </source>
</evidence>
<proteinExistence type="inferred from homology"/>
<name>A0ABT9VQ96_9BACI</name>
<keyword evidence="9 12" id="KW-0503">Monooxygenase</keyword>
<evidence type="ECO:0000256" key="3">
    <source>
        <dbReference type="ARBA" id="ARBA00009881"/>
    </source>
</evidence>
<keyword evidence="5" id="KW-0216">Detoxification</keyword>